<keyword evidence="5" id="KW-0449">Lipoprotein</keyword>
<keyword evidence="1" id="KW-1003">Cell membrane</keyword>
<keyword evidence="8" id="KW-1185">Reference proteome</keyword>
<dbReference type="PANTHER" id="PTHR43649">
    <property type="entry name" value="ARABINOSE-BINDING PROTEIN-RELATED"/>
    <property type="match status" value="1"/>
</dbReference>
<reference evidence="8" key="1">
    <citation type="journal article" date="2019" name="Int. J. Syst. Evol. Microbiol.">
        <title>The Global Catalogue of Microorganisms (GCM) 10K type strain sequencing project: providing services to taxonomists for standard genome sequencing and annotation.</title>
        <authorList>
            <consortium name="The Broad Institute Genomics Platform"/>
            <consortium name="The Broad Institute Genome Sequencing Center for Infectious Disease"/>
            <person name="Wu L."/>
            <person name="Ma J."/>
        </authorList>
    </citation>
    <scope>NUCLEOTIDE SEQUENCE [LARGE SCALE GENOMIC DNA]</scope>
    <source>
        <strain evidence="8">CCUG 53270</strain>
    </source>
</reference>
<dbReference type="RefSeq" id="WP_345591509.1">
    <property type="nucleotide sequence ID" value="NZ_BAABJG010000027.1"/>
</dbReference>
<feature type="signal peptide" evidence="6">
    <location>
        <begin position="1"/>
        <end position="21"/>
    </location>
</feature>
<keyword evidence="3" id="KW-0472">Membrane</keyword>
<accession>A0ABW3UDU8</accession>
<dbReference type="Pfam" id="PF01547">
    <property type="entry name" value="SBP_bac_1"/>
    <property type="match status" value="1"/>
</dbReference>
<dbReference type="EMBL" id="JBHTLU010000007">
    <property type="protein sequence ID" value="MFD1219113.1"/>
    <property type="molecule type" value="Genomic_DNA"/>
</dbReference>
<evidence type="ECO:0000256" key="2">
    <source>
        <dbReference type="ARBA" id="ARBA00022729"/>
    </source>
</evidence>
<dbReference type="PROSITE" id="PS51257">
    <property type="entry name" value="PROKAR_LIPOPROTEIN"/>
    <property type="match status" value="1"/>
</dbReference>
<evidence type="ECO:0000256" key="3">
    <source>
        <dbReference type="ARBA" id="ARBA00023136"/>
    </source>
</evidence>
<evidence type="ECO:0000256" key="4">
    <source>
        <dbReference type="ARBA" id="ARBA00023139"/>
    </source>
</evidence>
<evidence type="ECO:0000256" key="6">
    <source>
        <dbReference type="SAM" id="SignalP"/>
    </source>
</evidence>
<dbReference type="InterPro" id="IPR050490">
    <property type="entry name" value="Bact_solute-bd_prot1"/>
</dbReference>
<evidence type="ECO:0000313" key="7">
    <source>
        <dbReference type="EMBL" id="MFD1219113.1"/>
    </source>
</evidence>
<dbReference type="Proteomes" id="UP001597180">
    <property type="component" value="Unassembled WGS sequence"/>
</dbReference>
<keyword evidence="2 6" id="KW-0732">Signal</keyword>
<dbReference type="InterPro" id="IPR006059">
    <property type="entry name" value="SBP"/>
</dbReference>
<proteinExistence type="predicted"/>
<dbReference type="PANTHER" id="PTHR43649:SF33">
    <property type="entry name" value="POLYGALACTURONAN_RHAMNOGALACTURONAN-BINDING PROTEIN YTCQ"/>
    <property type="match status" value="1"/>
</dbReference>
<dbReference type="SUPFAM" id="SSF53850">
    <property type="entry name" value="Periplasmic binding protein-like II"/>
    <property type="match status" value="1"/>
</dbReference>
<dbReference type="Gene3D" id="3.40.190.10">
    <property type="entry name" value="Periplasmic binding protein-like II"/>
    <property type="match status" value="2"/>
</dbReference>
<protein>
    <submittedName>
        <fullName evidence="7">Extracellular solute-binding protein</fullName>
    </submittedName>
</protein>
<evidence type="ECO:0000256" key="1">
    <source>
        <dbReference type="ARBA" id="ARBA00022475"/>
    </source>
</evidence>
<feature type="chain" id="PRO_5045732927" evidence="6">
    <location>
        <begin position="22"/>
        <end position="532"/>
    </location>
</feature>
<organism evidence="7 8">
    <name type="scientific">Paenibacillus vulneris</name>
    <dbReference type="NCBI Taxonomy" id="1133364"/>
    <lineage>
        <taxon>Bacteria</taxon>
        <taxon>Bacillati</taxon>
        <taxon>Bacillota</taxon>
        <taxon>Bacilli</taxon>
        <taxon>Bacillales</taxon>
        <taxon>Paenibacillaceae</taxon>
        <taxon>Paenibacillus</taxon>
    </lineage>
</organism>
<comment type="caution">
    <text evidence="7">The sequence shown here is derived from an EMBL/GenBank/DDBJ whole genome shotgun (WGS) entry which is preliminary data.</text>
</comment>
<keyword evidence="4" id="KW-0564">Palmitate</keyword>
<name>A0ABW3UDU8_9BACL</name>
<evidence type="ECO:0000313" key="8">
    <source>
        <dbReference type="Proteomes" id="UP001597180"/>
    </source>
</evidence>
<evidence type="ECO:0000256" key="5">
    <source>
        <dbReference type="ARBA" id="ARBA00023288"/>
    </source>
</evidence>
<sequence length="532" mass="58122">MKKKALKRNAASALAAATAFGLLVGCTSNGGQTQSGSAGSGGSGSKEQVTLKVEVFDRGNSPAGMTVTNNLVTKWVQEAFGNPNNIKLEFVPVPRAQEVDKLNVLMASGDAPDIVFTYDPNLVYKYVQQGGLMDLGKLLDAGGANLKSYLGEDTLNYGKFDGKQYAIPAKRVYLGKYSSMIRQDWLDKLGLPVPKTTEEVYNTLKAFKEKSPGGSGTIPLGFSLAPASYEPIIWPFIKKTSEEERYTLMQLLGSGDKPTLMPGHKEGVKFLNKLYNEGLISPDFALDKDKKKLQQDVMTGKVGLYAEDAGQSYGTAPEVVGILQKNVQGAKITPIDPYTNEEGKHSKPAYQPAGMYIMIPKSSKNGEAAMKYLNWMAQKDVLNRLTNGEEGKNHTLQDGLPILKDDEATKNLLYNAGDMRLVSNGLDLGDKTKNLKAMALAAPEAYRADAAISFQNGLADGIAPLRFDRPIQAEVKYGKVLLDKYEEMLVKCMMAKPEDFDKVYDAMLKDYMSSGGDEIKKERTEAYKSLKK</sequence>
<gene>
    <name evidence="7" type="ORF">ACFQ4B_03180</name>
</gene>